<sequence length="84" mass="9886">MEISNKHLSSNTSHSNRRSAQQKERKFCTRDEARERSREDRTRDVILTARMCVFSTRGETGEKLHEMHHAMTEILTKPSLQEEN</sequence>
<evidence type="ECO:0000313" key="3">
    <source>
        <dbReference type="Proteomes" id="UP001066276"/>
    </source>
</evidence>
<name>A0AAV7SF80_PLEWA</name>
<dbReference type="AlphaFoldDB" id="A0AAV7SF80"/>
<accession>A0AAV7SF80</accession>
<dbReference type="Proteomes" id="UP001066276">
    <property type="component" value="Chromosome 4_2"/>
</dbReference>
<dbReference type="EMBL" id="JANPWB010000008">
    <property type="protein sequence ID" value="KAJ1162200.1"/>
    <property type="molecule type" value="Genomic_DNA"/>
</dbReference>
<evidence type="ECO:0000256" key="1">
    <source>
        <dbReference type="SAM" id="MobiDB-lite"/>
    </source>
</evidence>
<reference evidence="2" key="1">
    <citation type="journal article" date="2022" name="bioRxiv">
        <title>Sequencing and chromosome-scale assembly of the giantPleurodeles waltlgenome.</title>
        <authorList>
            <person name="Brown T."/>
            <person name="Elewa A."/>
            <person name="Iarovenko S."/>
            <person name="Subramanian E."/>
            <person name="Araus A.J."/>
            <person name="Petzold A."/>
            <person name="Susuki M."/>
            <person name="Suzuki K.-i.T."/>
            <person name="Hayashi T."/>
            <person name="Toyoda A."/>
            <person name="Oliveira C."/>
            <person name="Osipova E."/>
            <person name="Leigh N.D."/>
            <person name="Simon A."/>
            <person name="Yun M.H."/>
        </authorList>
    </citation>
    <scope>NUCLEOTIDE SEQUENCE</scope>
    <source>
        <strain evidence="2">20211129_DDA</strain>
        <tissue evidence="2">Liver</tissue>
    </source>
</reference>
<comment type="caution">
    <text evidence="2">The sequence shown here is derived from an EMBL/GenBank/DDBJ whole genome shotgun (WGS) entry which is preliminary data.</text>
</comment>
<keyword evidence="3" id="KW-1185">Reference proteome</keyword>
<protein>
    <submittedName>
        <fullName evidence="2">Uncharacterized protein</fullName>
    </submittedName>
</protein>
<gene>
    <name evidence="2" type="ORF">NDU88_002673</name>
</gene>
<proteinExistence type="predicted"/>
<feature type="region of interest" description="Disordered" evidence="1">
    <location>
        <begin position="1"/>
        <end position="42"/>
    </location>
</feature>
<feature type="compositionally biased region" description="Polar residues" evidence="1">
    <location>
        <begin position="1"/>
        <end position="14"/>
    </location>
</feature>
<feature type="compositionally biased region" description="Basic and acidic residues" evidence="1">
    <location>
        <begin position="21"/>
        <end position="42"/>
    </location>
</feature>
<evidence type="ECO:0000313" key="2">
    <source>
        <dbReference type="EMBL" id="KAJ1162200.1"/>
    </source>
</evidence>
<organism evidence="2 3">
    <name type="scientific">Pleurodeles waltl</name>
    <name type="common">Iberian ribbed newt</name>
    <dbReference type="NCBI Taxonomy" id="8319"/>
    <lineage>
        <taxon>Eukaryota</taxon>
        <taxon>Metazoa</taxon>
        <taxon>Chordata</taxon>
        <taxon>Craniata</taxon>
        <taxon>Vertebrata</taxon>
        <taxon>Euteleostomi</taxon>
        <taxon>Amphibia</taxon>
        <taxon>Batrachia</taxon>
        <taxon>Caudata</taxon>
        <taxon>Salamandroidea</taxon>
        <taxon>Salamandridae</taxon>
        <taxon>Pleurodelinae</taxon>
        <taxon>Pleurodeles</taxon>
    </lineage>
</organism>